<proteinExistence type="predicted"/>
<evidence type="ECO:0000313" key="1">
    <source>
        <dbReference type="EMBL" id="QZE51070.1"/>
    </source>
</evidence>
<organism evidence="1 2">
    <name type="scientific">Klebsiella phage vB_KpnP-VAC1</name>
    <dbReference type="NCBI Taxonomy" id="2864360"/>
    <lineage>
        <taxon>Viruses</taxon>
        <taxon>Duplodnaviria</taxon>
        <taxon>Heunggongvirae</taxon>
        <taxon>Uroviricota</taxon>
        <taxon>Caudoviricetes</taxon>
        <taxon>Autographivirales</taxon>
        <taxon>Autotranscriptaviridae</taxon>
        <taxon>Studiervirinae</taxon>
        <taxon>Teetrevirus</taxon>
        <taxon>Teetrevirus KpnPVAC1</taxon>
    </lineage>
</organism>
<evidence type="ECO:0000313" key="2">
    <source>
        <dbReference type="Proteomes" id="UP000828206"/>
    </source>
</evidence>
<dbReference type="Proteomes" id="UP000828206">
    <property type="component" value="Segment"/>
</dbReference>
<protein>
    <submittedName>
        <fullName evidence="1">Uncharacterized protein</fullName>
    </submittedName>
</protein>
<sequence length="34" mass="3799">MRVIELTTDNYKASLQVNSGSIGLVVFKIVSLFR</sequence>
<accession>A0AAE7XJK1</accession>
<reference evidence="1 2" key="1">
    <citation type="submission" date="2021-06" db="EMBL/GenBank/DDBJ databases">
        <title>PemIK (PemK/PemI) type II TA system from Klebsiella pneumoniae clinical strains inhibits lytic phage.</title>
        <authorList>
            <person name="Bleriot I.I."/>
            <person name="Blasco L.L."/>
            <person name="Pacios O.O."/>
            <person name="Fernandez-Garcia L.L."/>
            <person name="Ambroa A.A."/>
            <person name="Lopez M.M."/>
            <person name="Gonzalez-Bardanca M.M."/>
            <person name="Fernandez-Cuenca F.F."/>
            <person name="Oteo J.J."/>
            <person name="Pascual A.A."/>
            <person name="Martinez-Martinez L.L."/>
            <person name="Domingo-Calap P.P."/>
            <person name="Wood T.T.K."/>
            <person name="Tomas M.M."/>
        </authorList>
    </citation>
    <scope>NUCLEOTIDE SEQUENCE [LARGE SCALE GENOMIC DNA]</scope>
</reference>
<dbReference type="EMBL" id="MZ428229">
    <property type="protein sequence ID" value="QZE51070.1"/>
    <property type="molecule type" value="Genomic_DNA"/>
</dbReference>
<name>A0AAE7XJK1_9CAUD</name>
<keyword evidence="2" id="KW-1185">Reference proteome</keyword>